<dbReference type="EMBL" id="CP062310">
    <property type="protein sequence ID" value="QOJ78388.1"/>
    <property type="molecule type" value="Genomic_DNA"/>
</dbReference>
<reference evidence="7 8" key="1">
    <citation type="submission" date="2020-10" db="EMBL/GenBank/DDBJ databases">
        <title>Thermofilum lucidum 3507LT sp. nov. a novel member of Thermofilaceae family isolated from Chile hot spring, and proposal of description order Thermofilales.</title>
        <authorList>
            <person name="Zayulina K.S."/>
            <person name="Elcheninov A.G."/>
            <person name="Toshchakov S.V."/>
            <person name="Kublanov I.V."/>
        </authorList>
    </citation>
    <scope>NUCLEOTIDE SEQUENCE [LARGE SCALE GENOMIC DNA]</scope>
    <source>
        <strain evidence="7 8">3507LT</strain>
    </source>
</reference>
<evidence type="ECO:0000313" key="8">
    <source>
        <dbReference type="Proteomes" id="UP000594121"/>
    </source>
</evidence>
<dbReference type="Proteomes" id="UP000594121">
    <property type="component" value="Chromosome"/>
</dbReference>
<dbReference type="PANTHER" id="PTHR11721:SF3">
    <property type="entry name" value="LARGE RIBOSOMAL SUBUNIT PROTEIN UL15"/>
    <property type="match status" value="1"/>
</dbReference>
<organism evidence="7 8">
    <name type="scientific">Infirmifilum lucidum</name>
    <dbReference type="NCBI Taxonomy" id="2776706"/>
    <lineage>
        <taxon>Archaea</taxon>
        <taxon>Thermoproteota</taxon>
        <taxon>Thermoprotei</taxon>
        <taxon>Thermofilales</taxon>
        <taxon>Thermofilaceae</taxon>
        <taxon>Infirmifilum</taxon>
    </lineage>
</organism>
<dbReference type="SUPFAM" id="SSF52080">
    <property type="entry name" value="Ribosomal proteins L15p and L18e"/>
    <property type="match status" value="1"/>
</dbReference>
<dbReference type="RefSeq" id="WP_192818360.1">
    <property type="nucleotide sequence ID" value="NZ_CP062310.1"/>
</dbReference>
<dbReference type="HAMAP" id="MF_01341">
    <property type="entry name" value="Ribosomal_uL15"/>
    <property type="match status" value="1"/>
</dbReference>
<keyword evidence="3 5" id="KW-0687">Ribonucleoprotein</keyword>
<comment type="similarity">
    <text evidence="1 5">Belongs to the universal ribosomal protein uL15 family.</text>
</comment>
<dbReference type="InterPro" id="IPR030878">
    <property type="entry name" value="Ribosomal_uL15"/>
</dbReference>
<dbReference type="GO" id="GO:0022625">
    <property type="term" value="C:cytosolic large ribosomal subunit"/>
    <property type="evidence" value="ECO:0007669"/>
    <property type="project" value="TreeGrafter"/>
</dbReference>
<evidence type="ECO:0000256" key="1">
    <source>
        <dbReference type="ARBA" id="ARBA00007320"/>
    </source>
</evidence>
<dbReference type="Gene3D" id="4.10.990.10">
    <property type="match status" value="1"/>
</dbReference>
<dbReference type="GO" id="GO:0019843">
    <property type="term" value="F:rRNA binding"/>
    <property type="evidence" value="ECO:0007669"/>
    <property type="project" value="UniProtKB-UniRule"/>
</dbReference>
<accession>A0A7L9FF12</accession>
<feature type="domain" description="Large ribosomal subunit protein uL15/eL18" evidence="6">
    <location>
        <begin position="74"/>
        <end position="144"/>
    </location>
</feature>
<evidence type="ECO:0000256" key="2">
    <source>
        <dbReference type="ARBA" id="ARBA00022980"/>
    </source>
</evidence>
<evidence type="ECO:0000256" key="3">
    <source>
        <dbReference type="ARBA" id="ARBA00023274"/>
    </source>
</evidence>
<evidence type="ECO:0000256" key="5">
    <source>
        <dbReference type="HAMAP-Rule" id="MF_01341"/>
    </source>
</evidence>
<evidence type="ECO:0000256" key="4">
    <source>
        <dbReference type="ARBA" id="ARBA00035200"/>
    </source>
</evidence>
<dbReference type="InterPro" id="IPR021131">
    <property type="entry name" value="Ribosomal_uL15/eL18"/>
</dbReference>
<protein>
    <recommendedName>
        <fullName evidence="4 5">Large ribosomal subunit protein uL15</fullName>
    </recommendedName>
</protein>
<dbReference type="KEGG" id="thel:IG193_06435"/>
<gene>
    <name evidence="5" type="primary">rpl15</name>
    <name evidence="7" type="ORF">IG193_06435</name>
</gene>
<keyword evidence="2 5" id="KW-0689">Ribosomal protein</keyword>
<dbReference type="GeneID" id="59149517"/>
<dbReference type="InterPro" id="IPR036227">
    <property type="entry name" value="Ribosomal_uL15/eL18_sf"/>
</dbReference>
<dbReference type="FunCoup" id="A0A7L9FF12">
    <property type="interactions" value="146"/>
</dbReference>
<dbReference type="Pfam" id="PF00828">
    <property type="entry name" value="Ribosomal_L27A"/>
    <property type="match status" value="1"/>
</dbReference>
<dbReference type="InParanoid" id="A0A7L9FF12"/>
<proteinExistence type="inferred from homology"/>
<keyword evidence="8" id="KW-1185">Reference proteome</keyword>
<evidence type="ECO:0000259" key="6">
    <source>
        <dbReference type="Pfam" id="PF00828"/>
    </source>
</evidence>
<comment type="subunit">
    <text evidence="5">Part of the 50S ribosomal subunit.</text>
</comment>
<dbReference type="PANTHER" id="PTHR11721">
    <property type="entry name" value="60S RIBOSOMAL PROTEIN L27A"/>
    <property type="match status" value="1"/>
</dbReference>
<sequence length="150" mass="16886">MVRRREKKSKYYRGSRTHGWGRVAQHRRSGRKGGRGRVGYHKHKWSWILKNAPDWYGKHGFTRHPSLVTRYSSLNVGELDEKIDKLVELGLATKSEDGFYIDLALLGVNKLTGRGRVTKKIVVSVHKATEQAVAKIVAAGGKVIRPGEAN</sequence>
<keyword evidence="5" id="KW-0699">rRNA-binding</keyword>
<dbReference type="GO" id="GO:0006412">
    <property type="term" value="P:translation"/>
    <property type="evidence" value="ECO:0007669"/>
    <property type="project" value="UniProtKB-UniRule"/>
</dbReference>
<dbReference type="Gene3D" id="3.100.10.10">
    <property type="match status" value="1"/>
</dbReference>
<dbReference type="GO" id="GO:0003735">
    <property type="term" value="F:structural constituent of ribosome"/>
    <property type="evidence" value="ECO:0007669"/>
    <property type="project" value="InterPro"/>
</dbReference>
<keyword evidence="5" id="KW-0694">RNA-binding</keyword>
<evidence type="ECO:0000313" key="7">
    <source>
        <dbReference type="EMBL" id="QOJ78388.1"/>
    </source>
</evidence>
<name>A0A7L9FF12_9CREN</name>
<comment type="function">
    <text evidence="5">Binds to the 23S rRNA.</text>
</comment>
<dbReference type="InterPro" id="IPR027386">
    <property type="entry name" value="Rbsml_uL15_N"/>
</dbReference>
<dbReference type="AlphaFoldDB" id="A0A7L9FF12"/>